<evidence type="ECO:0000256" key="7">
    <source>
        <dbReference type="ARBA" id="ARBA00023004"/>
    </source>
</evidence>
<keyword evidence="5" id="KW-0285">Flavoprotein</keyword>
<gene>
    <name evidence="10" type="primary">hdrA-2</name>
    <name evidence="10" type="ORF">BSYN_24760</name>
</gene>
<dbReference type="Pfam" id="PF12831">
    <property type="entry name" value="FAD_oxidored"/>
    <property type="match status" value="1"/>
</dbReference>
<comment type="similarity">
    <text evidence="2">Belongs to the HdrA family.</text>
</comment>
<keyword evidence="5" id="KW-0274">FAD</keyword>
<dbReference type="InterPro" id="IPR036188">
    <property type="entry name" value="FAD/NAD-bd_sf"/>
</dbReference>
<dbReference type="InterPro" id="IPR039650">
    <property type="entry name" value="HdrA-like"/>
</dbReference>
<dbReference type="Gene3D" id="3.40.50.720">
    <property type="entry name" value="NAD(P)-binding Rossmann-like Domain"/>
    <property type="match status" value="1"/>
</dbReference>
<dbReference type="Proteomes" id="UP001496674">
    <property type="component" value="Chromosome"/>
</dbReference>
<accession>A0ABN6ZCN8</accession>
<keyword evidence="3" id="KW-0004">4Fe-4S</keyword>
<reference evidence="10 11" key="1">
    <citation type="submission" date="2023-04" db="EMBL/GenBank/DDBJ databases">
        <title>Draft genome sequence of acteroides sedimenti strain YN3PY1.</title>
        <authorList>
            <person name="Yoshida N."/>
        </authorList>
    </citation>
    <scope>NUCLEOTIDE SEQUENCE [LARGE SCALE GENOMIC DNA]</scope>
    <source>
        <strain evidence="10 11">YN3PY1</strain>
    </source>
</reference>
<dbReference type="InterPro" id="IPR017900">
    <property type="entry name" value="4Fe4S_Fe_S_CS"/>
</dbReference>
<dbReference type="SUPFAM" id="SSF54862">
    <property type="entry name" value="4Fe-4S ferredoxins"/>
    <property type="match status" value="1"/>
</dbReference>
<evidence type="ECO:0000256" key="8">
    <source>
        <dbReference type="ARBA" id="ARBA00023014"/>
    </source>
</evidence>
<feature type="domain" description="4Fe-4S ferredoxin-type" evidence="9">
    <location>
        <begin position="584"/>
        <end position="612"/>
    </location>
</feature>
<feature type="domain" description="4Fe-4S ferredoxin-type" evidence="9">
    <location>
        <begin position="234"/>
        <end position="263"/>
    </location>
</feature>
<keyword evidence="4" id="KW-0479">Metal-binding</keyword>
<dbReference type="Pfam" id="PF12838">
    <property type="entry name" value="Fer4_7"/>
    <property type="match status" value="1"/>
</dbReference>
<dbReference type="PANTHER" id="PTHR43498">
    <property type="entry name" value="FERREDOXIN:COB-COM HETERODISULFIDE REDUCTASE SUBUNIT A"/>
    <property type="match status" value="1"/>
</dbReference>
<dbReference type="PROSITE" id="PS00198">
    <property type="entry name" value="4FE4S_FER_1"/>
    <property type="match status" value="2"/>
</dbReference>
<evidence type="ECO:0000256" key="5">
    <source>
        <dbReference type="ARBA" id="ARBA00022827"/>
    </source>
</evidence>
<evidence type="ECO:0000256" key="6">
    <source>
        <dbReference type="ARBA" id="ARBA00023002"/>
    </source>
</evidence>
<dbReference type="Gene3D" id="3.30.70.20">
    <property type="match status" value="3"/>
</dbReference>
<keyword evidence="7" id="KW-0408">Iron</keyword>
<keyword evidence="11" id="KW-1185">Reference proteome</keyword>
<dbReference type="RefSeq" id="WP_353331358.1">
    <property type="nucleotide sequence ID" value="NZ_AP028055.1"/>
</dbReference>
<feature type="domain" description="4Fe-4S ferredoxin-type" evidence="9">
    <location>
        <begin position="622"/>
        <end position="651"/>
    </location>
</feature>
<dbReference type="InterPro" id="IPR017896">
    <property type="entry name" value="4Fe4S_Fe-S-bd"/>
</dbReference>
<proteinExistence type="inferred from homology"/>
<organism evidence="10 11">
    <name type="scientific">Bacteroides sedimenti</name>
    <dbReference type="NCBI Taxonomy" id="2136147"/>
    <lineage>
        <taxon>Bacteria</taxon>
        <taxon>Pseudomonadati</taxon>
        <taxon>Bacteroidota</taxon>
        <taxon>Bacteroidia</taxon>
        <taxon>Bacteroidales</taxon>
        <taxon>Bacteroidaceae</taxon>
        <taxon>Bacteroides</taxon>
    </lineage>
</organism>
<evidence type="ECO:0000259" key="9">
    <source>
        <dbReference type="PROSITE" id="PS51379"/>
    </source>
</evidence>
<evidence type="ECO:0000313" key="10">
    <source>
        <dbReference type="EMBL" id="BEH00212.1"/>
    </source>
</evidence>
<feature type="domain" description="4Fe-4S ferredoxin-type" evidence="9">
    <location>
        <begin position="282"/>
        <end position="316"/>
    </location>
</feature>
<sequence>MSKIGVFICHCGENISATVDCERVAQELAKVEGVECAIDYKYMCSDPGQTIIKDAIREHHLDGVVVGACSPRMHEPTFRRACAEAGLNPYLCEIANLREHCSWVHEKGDATTNKAIDLVKMLVEKVKRNKPLESIKVPITKKALVIGGGIAGIQASLDIANAGHQVILVEKDPSIGGHMSQLSETFPTLDCSQCILTPRMVEVAQHPNITLYTYAELESLEGFIGNFTAKIRLKAKSVDYKKCTGCGACMQKCPQKKIPSEFNAGLGTRTAIYVPFPQAVPNKPVIDREHCNYYKRGKCKLCETACPTGAIEWDKEDEILTEQVGAIVVTTGFNVKGTDFFPEYGYGKYKDVITGLQFERLASASGPTFGEIRRPSDGTIPKKIVFIACAGSRDPAKGIPYCSKICCMYTAKHAMLYQHKVHDGESTVFYMDIRAGGKNYEEFVRRAIEEDHVNYVRGRVARVYEKDGKLIVKGVDTLLSGEQVEIEADMVVLATAGVANCGAEVLAQKMHISYDPYHFFAEAHPKLKPVETNTAGIFLAGACQAPKDIPETVGMASGAAVKVAGLFSNNELVREPLIAVVNRMPPPVFSTCVGCFMCQTACPYNAIEREEIKGRDGKVIKTVAKVNPGLCQGCGTCVAFCRSKSIDIQGYSNEQVFAEVMSLLNQ</sequence>
<evidence type="ECO:0000313" key="11">
    <source>
        <dbReference type="Proteomes" id="UP001496674"/>
    </source>
</evidence>
<keyword evidence="6" id="KW-0560">Oxidoreductase</keyword>
<evidence type="ECO:0000256" key="1">
    <source>
        <dbReference type="ARBA" id="ARBA00001974"/>
    </source>
</evidence>
<keyword evidence="8" id="KW-0411">Iron-sulfur</keyword>
<evidence type="ECO:0000256" key="4">
    <source>
        <dbReference type="ARBA" id="ARBA00022723"/>
    </source>
</evidence>
<dbReference type="PROSITE" id="PS51379">
    <property type="entry name" value="4FE4S_FER_2"/>
    <property type="match status" value="4"/>
</dbReference>
<evidence type="ECO:0000256" key="3">
    <source>
        <dbReference type="ARBA" id="ARBA00022485"/>
    </source>
</evidence>
<dbReference type="PANTHER" id="PTHR43498:SF1">
    <property type="entry name" value="COB--COM HETERODISULFIDE REDUCTASE IRON-SULFUR SUBUNIT A"/>
    <property type="match status" value="1"/>
</dbReference>
<dbReference type="Pfam" id="PF00037">
    <property type="entry name" value="Fer4"/>
    <property type="match status" value="1"/>
</dbReference>
<dbReference type="SUPFAM" id="SSF51905">
    <property type="entry name" value="FAD/NAD(P)-binding domain"/>
    <property type="match status" value="1"/>
</dbReference>
<protein>
    <submittedName>
        <fullName evidence="10">Heterodisulfide reductase subunit A</fullName>
    </submittedName>
</protein>
<dbReference type="EMBL" id="AP028055">
    <property type="protein sequence ID" value="BEH00212.1"/>
    <property type="molecule type" value="Genomic_DNA"/>
</dbReference>
<comment type="cofactor">
    <cofactor evidence="1">
        <name>FAD</name>
        <dbReference type="ChEBI" id="CHEBI:57692"/>
    </cofactor>
</comment>
<name>A0ABN6ZCN8_9BACE</name>
<evidence type="ECO:0000256" key="2">
    <source>
        <dbReference type="ARBA" id="ARBA00006561"/>
    </source>
</evidence>